<dbReference type="EMBL" id="CACRTL010000003">
    <property type="protein sequence ID" value="VYT57922.1"/>
    <property type="molecule type" value="Genomic_DNA"/>
</dbReference>
<reference evidence="1" key="1">
    <citation type="submission" date="2019-11" db="EMBL/GenBank/DDBJ databases">
        <authorList>
            <person name="Feng L."/>
        </authorList>
    </citation>
    <scope>NUCLEOTIDE SEQUENCE</scope>
    <source>
        <strain evidence="1">CramosumLFYP8</strain>
    </source>
</reference>
<organism evidence="1">
    <name type="scientific">Thomasclavelia ramosa</name>
    <dbReference type="NCBI Taxonomy" id="1547"/>
    <lineage>
        <taxon>Bacteria</taxon>
        <taxon>Bacillati</taxon>
        <taxon>Bacillota</taxon>
        <taxon>Erysipelotrichia</taxon>
        <taxon>Erysipelotrichales</taxon>
        <taxon>Coprobacillaceae</taxon>
        <taxon>Thomasclavelia</taxon>
    </lineage>
</organism>
<proteinExistence type="predicted"/>
<sequence length="33" mass="3938">MKKVQIFICDEEIEVSDEDVIEELFYPLDFGDE</sequence>
<name>A0A6N2XUW8_9FIRM</name>
<protein>
    <submittedName>
        <fullName evidence="1">Uncharacterized protein</fullName>
    </submittedName>
</protein>
<dbReference type="AlphaFoldDB" id="A0A6N2XUW8"/>
<gene>
    <name evidence="1" type="ORF">CRLFYP8_00570</name>
</gene>
<evidence type="ECO:0000313" key="1">
    <source>
        <dbReference type="EMBL" id="VYT57922.1"/>
    </source>
</evidence>
<accession>A0A6N2XUW8</accession>